<evidence type="ECO:0000256" key="4">
    <source>
        <dbReference type="ARBA" id="ARBA00022679"/>
    </source>
</evidence>
<feature type="non-terminal residue" evidence="5">
    <location>
        <position position="104"/>
    </location>
</feature>
<reference evidence="5 6" key="1">
    <citation type="submission" date="2019-10" db="EMBL/GenBank/DDBJ databases">
        <title>Assembly and Annotation for the nematode Trichostrongylus colubriformis.</title>
        <authorList>
            <person name="Martin J."/>
        </authorList>
    </citation>
    <scope>NUCLEOTIDE SEQUENCE [LARGE SCALE GENOMIC DNA]</scope>
    <source>
        <strain evidence="5">G859</strain>
        <tissue evidence="5">Whole worm</tissue>
    </source>
</reference>
<dbReference type="Proteomes" id="UP001331761">
    <property type="component" value="Unassembled WGS sequence"/>
</dbReference>
<dbReference type="GO" id="GO:0015020">
    <property type="term" value="F:glucuronosyltransferase activity"/>
    <property type="evidence" value="ECO:0007669"/>
    <property type="project" value="UniProtKB-EC"/>
</dbReference>
<gene>
    <name evidence="5" type="ORF">GCK32_018835</name>
</gene>
<comment type="caution">
    <text evidence="5">The sequence shown here is derived from an EMBL/GenBank/DDBJ whole genome shotgun (WGS) entry which is preliminary data.</text>
</comment>
<evidence type="ECO:0000256" key="2">
    <source>
        <dbReference type="ARBA" id="ARBA00012544"/>
    </source>
</evidence>
<sequence length="104" mass="11448">LTSQWVYIGGLGVKHPSKLGQQWSALLSTRARNVLVSFDSDSPGCEQKSSILLRAFLEIPDTTFIWRNASGAAQNQSNVVFLQHFTECDLLADPRVTAVITDGR</sequence>
<feature type="non-terminal residue" evidence="5">
    <location>
        <position position="1"/>
    </location>
</feature>
<keyword evidence="6" id="KW-1185">Reference proteome</keyword>
<name>A0AAN8IK64_TRICO</name>
<dbReference type="EC" id="2.4.1.17" evidence="2"/>
<proteinExistence type="inferred from homology"/>
<dbReference type="PANTHER" id="PTHR48043">
    <property type="entry name" value="EG:EG0003.4 PROTEIN-RELATED"/>
    <property type="match status" value="1"/>
</dbReference>
<evidence type="ECO:0000313" key="6">
    <source>
        <dbReference type="Proteomes" id="UP001331761"/>
    </source>
</evidence>
<organism evidence="5 6">
    <name type="scientific">Trichostrongylus colubriformis</name>
    <name type="common">Black scour worm</name>
    <dbReference type="NCBI Taxonomy" id="6319"/>
    <lineage>
        <taxon>Eukaryota</taxon>
        <taxon>Metazoa</taxon>
        <taxon>Ecdysozoa</taxon>
        <taxon>Nematoda</taxon>
        <taxon>Chromadorea</taxon>
        <taxon>Rhabditida</taxon>
        <taxon>Rhabditina</taxon>
        <taxon>Rhabditomorpha</taxon>
        <taxon>Strongyloidea</taxon>
        <taxon>Trichostrongylidae</taxon>
        <taxon>Trichostrongylus</taxon>
    </lineage>
</organism>
<dbReference type="InterPro" id="IPR050271">
    <property type="entry name" value="UDP-glycosyltransferase"/>
</dbReference>
<accession>A0AAN8IK64</accession>
<dbReference type="SUPFAM" id="SSF53756">
    <property type="entry name" value="UDP-Glycosyltransferase/glycogen phosphorylase"/>
    <property type="match status" value="1"/>
</dbReference>
<dbReference type="PANTHER" id="PTHR48043:SF145">
    <property type="entry name" value="FI06409P-RELATED"/>
    <property type="match status" value="1"/>
</dbReference>
<keyword evidence="4" id="KW-0808">Transferase</keyword>
<protein>
    <recommendedName>
        <fullName evidence="2">glucuronosyltransferase</fullName>
        <ecNumber evidence="2">2.4.1.17</ecNumber>
    </recommendedName>
</protein>
<comment type="similarity">
    <text evidence="1">Belongs to the UDP-glycosyltransferase family.</text>
</comment>
<dbReference type="AlphaFoldDB" id="A0AAN8IK64"/>
<evidence type="ECO:0000256" key="3">
    <source>
        <dbReference type="ARBA" id="ARBA00022676"/>
    </source>
</evidence>
<evidence type="ECO:0000313" key="5">
    <source>
        <dbReference type="EMBL" id="KAK5977564.1"/>
    </source>
</evidence>
<evidence type="ECO:0000256" key="1">
    <source>
        <dbReference type="ARBA" id="ARBA00009995"/>
    </source>
</evidence>
<dbReference type="EMBL" id="WIXE01010450">
    <property type="protein sequence ID" value="KAK5977564.1"/>
    <property type="molecule type" value="Genomic_DNA"/>
</dbReference>
<keyword evidence="3" id="KW-0328">Glycosyltransferase</keyword>